<feature type="transmembrane region" description="Helical" evidence="1">
    <location>
        <begin position="98"/>
        <end position="120"/>
    </location>
</feature>
<reference evidence="2" key="2">
    <citation type="submission" date="2023-02" db="EMBL/GenBank/DDBJ databases">
        <authorList>
            <person name="Swenson N.G."/>
            <person name="Wegrzyn J.L."/>
            <person name="Mcevoy S.L."/>
        </authorList>
    </citation>
    <scope>NUCLEOTIDE SEQUENCE</scope>
    <source>
        <strain evidence="2">91603</strain>
        <tissue evidence="2">Leaf</tissue>
    </source>
</reference>
<evidence type="ECO:0000256" key="1">
    <source>
        <dbReference type="SAM" id="Phobius"/>
    </source>
</evidence>
<dbReference type="Proteomes" id="UP001064489">
    <property type="component" value="Chromosome 4"/>
</dbReference>
<keyword evidence="1" id="KW-0812">Transmembrane</keyword>
<sequence>MALEVFHYPTETHVCNYANLMDYLIDTEKDVDLLVEKGIIVNCLGDNESIAKMFNTICSRITPSPSCYHQIAEDMKNHYNKRWNHLKATLISVYFTNLWTGTATVAAIVLLILTVIQAVCSIKSVPK</sequence>
<dbReference type="EMBL" id="JAJSOW010000101">
    <property type="protein sequence ID" value="KAI9182070.1"/>
    <property type="molecule type" value="Genomic_DNA"/>
</dbReference>
<keyword evidence="3" id="KW-1185">Reference proteome</keyword>
<proteinExistence type="predicted"/>
<reference evidence="2" key="1">
    <citation type="journal article" date="2022" name="Plant J.">
        <title>Strategies of tolerance reflected in two North American maple genomes.</title>
        <authorList>
            <person name="McEvoy S.L."/>
            <person name="Sezen U.U."/>
            <person name="Trouern-Trend A."/>
            <person name="McMahon S.M."/>
            <person name="Schaberg P.G."/>
            <person name="Yang J."/>
            <person name="Wegrzyn J.L."/>
            <person name="Swenson N.G."/>
        </authorList>
    </citation>
    <scope>NUCLEOTIDE SEQUENCE</scope>
    <source>
        <strain evidence="2">91603</strain>
    </source>
</reference>
<accession>A0AAD5J0F5</accession>
<comment type="caution">
    <text evidence="2">The sequence shown here is derived from an EMBL/GenBank/DDBJ whole genome shotgun (WGS) entry which is preliminary data.</text>
</comment>
<name>A0AAD5J0F5_ACENE</name>
<keyword evidence="1" id="KW-0472">Membrane</keyword>
<dbReference type="InterPro" id="IPR004158">
    <property type="entry name" value="DUF247_pln"/>
</dbReference>
<protein>
    <submittedName>
        <fullName evidence="2">Uncharacterized protein</fullName>
    </submittedName>
</protein>
<organism evidence="2 3">
    <name type="scientific">Acer negundo</name>
    <name type="common">Box elder</name>
    <dbReference type="NCBI Taxonomy" id="4023"/>
    <lineage>
        <taxon>Eukaryota</taxon>
        <taxon>Viridiplantae</taxon>
        <taxon>Streptophyta</taxon>
        <taxon>Embryophyta</taxon>
        <taxon>Tracheophyta</taxon>
        <taxon>Spermatophyta</taxon>
        <taxon>Magnoliopsida</taxon>
        <taxon>eudicotyledons</taxon>
        <taxon>Gunneridae</taxon>
        <taxon>Pentapetalae</taxon>
        <taxon>rosids</taxon>
        <taxon>malvids</taxon>
        <taxon>Sapindales</taxon>
        <taxon>Sapindaceae</taxon>
        <taxon>Hippocastanoideae</taxon>
        <taxon>Acereae</taxon>
        <taxon>Acer</taxon>
    </lineage>
</organism>
<evidence type="ECO:0000313" key="2">
    <source>
        <dbReference type="EMBL" id="KAI9182070.1"/>
    </source>
</evidence>
<gene>
    <name evidence="2" type="ORF">LWI28_021761</name>
</gene>
<dbReference type="PANTHER" id="PTHR31170">
    <property type="entry name" value="BNAC04G53230D PROTEIN"/>
    <property type="match status" value="1"/>
</dbReference>
<keyword evidence="1" id="KW-1133">Transmembrane helix</keyword>
<evidence type="ECO:0000313" key="3">
    <source>
        <dbReference type="Proteomes" id="UP001064489"/>
    </source>
</evidence>
<dbReference type="PANTHER" id="PTHR31170:SF9">
    <property type="entry name" value="PROTEIN, PUTATIVE (DUF247)-RELATED"/>
    <property type="match status" value="1"/>
</dbReference>
<dbReference type="Pfam" id="PF03140">
    <property type="entry name" value="DUF247"/>
    <property type="match status" value="1"/>
</dbReference>
<dbReference type="AlphaFoldDB" id="A0AAD5J0F5"/>